<dbReference type="EC" id="3.1.1.-" evidence="3"/>
<dbReference type="InterPro" id="IPR029058">
    <property type="entry name" value="AB_hydrolase_fold"/>
</dbReference>
<evidence type="ECO:0000259" key="5">
    <source>
        <dbReference type="Pfam" id="PF00135"/>
    </source>
</evidence>
<dbReference type="InterPro" id="IPR050309">
    <property type="entry name" value="Type-B_Carboxylest/Lipase"/>
</dbReference>
<comment type="similarity">
    <text evidence="1 3">Belongs to the type-B carboxylesterase/lipase family.</text>
</comment>
<keyword evidence="7" id="KW-1185">Reference proteome</keyword>
<organism evidence="6 7">
    <name type="scientific">Flexibacter flexilis DSM 6793</name>
    <dbReference type="NCBI Taxonomy" id="927664"/>
    <lineage>
        <taxon>Bacteria</taxon>
        <taxon>Pseudomonadati</taxon>
        <taxon>Bacteroidota</taxon>
        <taxon>Cytophagia</taxon>
        <taxon>Cytophagales</taxon>
        <taxon>Flexibacteraceae</taxon>
        <taxon>Flexibacter</taxon>
    </lineage>
</organism>
<keyword evidence="2 3" id="KW-0378">Hydrolase</keyword>
<dbReference type="Proteomes" id="UP000199514">
    <property type="component" value="Unassembled WGS sequence"/>
</dbReference>
<dbReference type="PANTHER" id="PTHR11559">
    <property type="entry name" value="CARBOXYLESTERASE"/>
    <property type="match status" value="1"/>
</dbReference>
<name>A0A1I1EIE3_9BACT</name>
<evidence type="ECO:0000256" key="3">
    <source>
        <dbReference type="RuleBase" id="RU361235"/>
    </source>
</evidence>
<dbReference type="Pfam" id="PF00135">
    <property type="entry name" value="COesterase"/>
    <property type="match status" value="1"/>
</dbReference>
<dbReference type="InterPro" id="IPR002018">
    <property type="entry name" value="CarbesteraseB"/>
</dbReference>
<keyword evidence="4" id="KW-1133">Transmembrane helix</keyword>
<dbReference type="STRING" id="927664.SAMN05421780_101742"/>
<feature type="domain" description="Carboxylesterase type B" evidence="5">
    <location>
        <begin position="72"/>
        <end position="537"/>
    </location>
</feature>
<reference evidence="6 7" key="1">
    <citation type="submission" date="2016-10" db="EMBL/GenBank/DDBJ databases">
        <authorList>
            <person name="de Groot N.N."/>
        </authorList>
    </citation>
    <scope>NUCLEOTIDE SEQUENCE [LARGE SCALE GENOMIC DNA]</scope>
    <source>
        <strain evidence="6 7">DSM 6793</strain>
    </source>
</reference>
<dbReference type="PROSITE" id="PS00122">
    <property type="entry name" value="CARBOXYLESTERASE_B_1"/>
    <property type="match status" value="1"/>
</dbReference>
<feature type="transmembrane region" description="Helical" evidence="4">
    <location>
        <begin position="12"/>
        <end position="31"/>
    </location>
</feature>
<evidence type="ECO:0000313" key="7">
    <source>
        <dbReference type="Proteomes" id="UP000199514"/>
    </source>
</evidence>
<dbReference type="SUPFAM" id="SSF53474">
    <property type="entry name" value="alpha/beta-Hydrolases"/>
    <property type="match status" value="1"/>
</dbReference>
<dbReference type="GO" id="GO:0016787">
    <property type="term" value="F:hydrolase activity"/>
    <property type="evidence" value="ECO:0007669"/>
    <property type="project" value="UniProtKB-KW"/>
</dbReference>
<evidence type="ECO:0000256" key="1">
    <source>
        <dbReference type="ARBA" id="ARBA00005964"/>
    </source>
</evidence>
<proteinExistence type="inferred from homology"/>
<dbReference type="EMBL" id="FOLE01000001">
    <property type="protein sequence ID" value="SFB84723.1"/>
    <property type="molecule type" value="Genomic_DNA"/>
</dbReference>
<evidence type="ECO:0000256" key="2">
    <source>
        <dbReference type="ARBA" id="ARBA00022801"/>
    </source>
</evidence>
<keyword evidence="4" id="KW-0472">Membrane</keyword>
<dbReference type="AlphaFoldDB" id="A0A1I1EIE3"/>
<keyword evidence="4" id="KW-0812">Transmembrane</keyword>
<protein>
    <recommendedName>
        <fullName evidence="3">Carboxylic ester hydrolase</fullName>
        <ecNumber evidence="3">3.1.1.-</ecNumber>
    </recommendedName>
</protein>
<dbReference type="Gene3D" id="3.40.50.1820">
    <property type="entry name" value="alpha/beta hydrolase"/>
    <property type="match status" value="1"/>
</dbReference>
<sequence>MVSVSEIDTLWQYSVCIVIFFFTKNISLALLRQIFYRYQNPMKLTQKLGLLLATMSIGHRSAAEPPTLINPQKLPTQSGFISGKTTPDKEVKIFMGIPYATPPVGALRWKAPLPAAAWKGVKQCQMPPPSAMQGTPRPFYCWTREFLAPEQPISEDCLYLNVWTAAKQTTEKRPVIVWIHGGGFVSGSGTVSLYDGEQMARKGVVFVTINYRLGVFGFLAHPQLSAENPKHTSGNYGLLDQMQALRWVKQNIAAFGGDSSNVTVAGQSAGAHSICALMVSPLAKGLFSKVIAQSGGVFSFNKEGKFRSLENNEAAGLRLTQQLGLASVEQLRQLPADSLQKMTGRWSVTCDKVVVPDVRTVFEAAAQNDAPLLTGWNLDDGVSFDRFTAAQFQAKIRRQYPDQADSILQIFPAATDAQATESEKLLNQFSFGWHSYSWAREQAKTGKNKVFLYWFTHKPAGEPDFGAFHSAEFSYALHTLHYWNRPFTAWDFQLSEMMSSYWVNFARNGNPNGQTLPPWPAFQLQSPQIMRFGEEVKPNAVPYQAEFKFLDKIF</sequence>
<accession>A0A1I1EIE3</accession>
<gene>
    <name evidence="6" type="ORF">SAMN05421780_101742</name>
</gene>
<evidence type="ECO:0000313" key="6">
    <source>
        <dbReference type="EMBL" id="SFB84723.1"/>
    </source>
</evidence>
<dbReference type="InterPro" id="IPR019826">
    <property type="entry name" value="Carboxylesterase_B_AS"/>
</dbReference>
<evidence type="ECO:0000256" key="4">
    <source>
        <dbReference type="SAM" id="Phobius"/>
    </source>
</evidence>